<dbReference type="Proteomes" id="UP001222087">
    <property type="component" value="Chromosome"/>
</dbReference>
<protein>
    <submittedName>
        <fullName evidence="1">Uncharacterized protein</fullName>
    </submittedName>
</protein>
<evidence type="ECO:0000313" key="2">
    <source>
        <dbReference type="Proteomes" id="UP001222087"/>
    </source>
</evidence>
<dbReference type="RefSeq" id="WP_275089426.1">
    <property type="nucleotide sequence ID" value="NZ_CP119078.1"/>
</dbReference>
<sequence length="728" mass="83455">MLKYSAEEALLFAWQEKLKAITTARTQLKAELLNKLNPQSGSVNSRLENFNKLRAQLLSDEHNQGWTWNANLNWLWAILRVLTFFQLFQTNPQPGSTLRQGLIDVPEINDEIITVMSVTTESKSNLDDAEYETALFIEPEKAFIDLQARIQNLSEASQEEVKNTIERLEAFKLRLSPKDYRHYLATVFEITPKACFDYYYQLYQEDNHELPSSHEYIEHHLMAQTLLNLFVSPSTESIDSKALNSYLFDIQELIIVLCAEGLKDKDSRLQTSIAKSFSESTDLQAIYGEVKSTILNKLETRIEPDIFKLRTYNTQLQLAEDFFAHINFKTHPLLVQVARLACEMLLRSYHSSAEEIKKEWLPTTLGYHTLFLIADKVLHSLPSDFDIKSVSQSHTLLSPYQFHSGVPSEFQPAESYAVAILMDASLFEENGLTTVRKICCGCSKNLSANEIDWIMTRVSTIYPDLKPKLEYILNKTVFFDTQDLSSWAEVDLSSIQADKILEAIAEHLKESQTARNNMNAEAETIANTKALNTFYSLLNQRNLDSAQLNNAFKLLLKFENNCIKHSLFQMWSEQIKNLHNNLLHWTAEQANLSEQELELLKQDKEIVLQLDLTDPLKTAYSMCLKTQLASTGHYVDFVAAKTYSQIAVHCFSLFMAECARTKPTRRQMAEARAFLKEDLQQYLSEKQYTSWYTKLLEESFSSTAEVSFFTAPSGEQLSKISPTSSFTH</sequence>
<organism evidence="1 2">
    <name type="scientific">Legionella cardiaca</name>
    <dbReference type="NCBI Taxonomy" id="1071983"/>
    <lineage>
        <taxon>Bacteria</taxon>
        <taxon>Pseudomonadati</taxon>
        <taxon>Pseudomonadota</taxon>
        <taxon>Gammaproteobacteria</taxon>
        <taxon>Legionellales</taxon>
        <taxon>Legionellaceae</taxon>
        <taxon>Legionella</taxon>
    </lineage>
</organism>
<reference evidence="1 2" key="1">
    <citation type="submission" date="2023-02" db="EMBL/GenBank/DDBJ databases">
        <title>Genome Sequence of L. cardiaca H63T.</title>
        <authorList>
            <person name="Lopez A.E."/>
            <person name="Cianciotto N.P."/>
        </authorList>
    </citation>
    <scope>NUCLEOTIDE SEQUENCE [LARGE SCALE GENOMIC DNA]</scope>
    <source>
        <strain evidence="1 2">H63</strain>
    </source>
</reference>
<evidence type="ECO:0000313" key="1">
    <source>
        <dbReference type="EMBL" id="WED43615.1"/>
    </source>
</evidence>
<keyword evidence="2" id="KW-1185">Reference proteome</keyword>
<dbReference type="EMBL" id="CP119078">
    <property type="protein sequence ID" value="WED43615.1"/>
    <property type="molecule type" value="Genomic_DNA"/>
</dbReference>
<gene>
    <name evidence="1" type="ORF">PXX05_02230</name>
</gene>
<name>A0ABY8AVS7_9GAMM</name>
<accession>A0ABY8AVS7</accession>
<proteinExistence type="predicted"/>